<keyword evidence="3" id="KW-1185">Reference proteome</keyword>
<comment type="caution">
    <text evidence="2">The sequence shown here is derived from an EMBL/GenBank/DDBJ whole genome shotgun (WGS) entry which is preliminary data.</text>
</comment>
<organism evidence="2 3">
    <name type="scientific">Aurantiacibacter spongiae</name>
    <dbReference type="NCBI Taxonomy" id="2488860"/>
    <lineage>
        <taxon>Bacteria</taxon>
        <taxon>Pseudomonadati</taxon>
        <taxon>Pseudomonadota</taxon>
        <taxon>Alphaproteobacteria</taxon>
        <taxon>Sphingomonadales</taxon>
        <taxon>Erythrobacteraceae</taxon>
        <taxon>Aurantiacibacter</taxon>
    </lineage>
</organism>
<reference evidence="2 3" key="1">
    <citation type="submission" date="2018-11" db="EMBL/GenBank/DDBJ databases">
        <title>Erythrobacter spongiae sp. nov., isolated from a marine sponge.</title>
        <authorList>
            <person name="Zhuang L."/>
            <person name="Luo L."/>
        </authorList>
    </citation>
    <scope>NUCLEOTIDE SEQUENCE [LARGE SCALE GENOMIC DNA]</scope>
    <source>
        <strain evidence="2 3">HN-E23</strain>
    </source>
</reference>
<name>A0A3N5CQ34_9SPHN</name>
<dbReference type="OrthoDB" id="7582310at2"/>
<accession>A0A3N5CQ34</accession>
<dbReference type="EMBL" id="RPFZ01000001">
    <property type="protein sequence ID" value="RPF71143.1"/>
    <property type="molecule type" value="Genomic_DNA"/>
</dbReference>
<feature type="signal peptide" evidence="1">
    <location>
        <begin position="1"/>
        <end position="25"/>
    </location>
</feature>
<dbReference type="AlphaFoldDB" id="A0A3N5CQ34"/>
<dbReference type="RefSeq" id="WP_123879306.1">
    <property type="nucleotide sequence ID" value="NZ_RPFZ01000001.1"/>
</dbReference>
<feature type="chain" id="PRO_5018314886" evidence="1">
    <location>
        <begin position="26"/>
        <end position="135"/>
    </location>
</feature>
<keyword evidence="1" id="KW-0732">Signal</keyword>
<proteinExistence type="predicted"/>
<evidence type="ECO:0000256" key="1">
    <source>
        <dbReference type="SAM" id="SignalP"/>
    </source>
</evidence>
<sequence length="135" mass="14036">MIRPSAMLALSATLAASAAPALAQAAPPPVAGQSSGRSQISLEQRMLMRCSAAFALAHARRQSGEGAAARLPDPGPRGRDFFVRSAARVMDEAGLTREQIAAELAAEARDLARGDTLAQVMPACMGLLAPDIDRQ</sequence>
<gene>
    <name evidence="2" type="ORF">EG799_05600</name>
</gene>
<evidence type="ECO:0000313" key="2">
    <source>
        <dbReference type="EMBL" id="RPF71143.1"/>
    </source>
</evidence>
<evidence type="ECO:0000313" key="3">
    <source>
        <dbReference type="Proteomes" id="UP000275232"/>
    </source>
</evidence>
<dbReference type="Proteomes" id="UP000275232">
    <property type="component" value="Unassembled WGS sequence"/>
</dbReference>
<protein>
    <submittedName>
        <fullName evidence="2">Uncharacterized protein</fullName>
    </submittedName>
</protein>